<evidence type="ECO:0000256" key="1">
    <source>
        <dbReference type="SAM" id="MobiDB-lite"/>
    </source>
</evidence>
<evidence type="ECO:0008006" key="5">
    <source>
        <dbReference type="Google" id="ProtNLM"/>
    </source>
</evidence>
<keyword evidence="4" id="KW-1185">Reference proteome</keyword>
<name>A0ABX7P9U0_9BACT</name>
<feature type="compositionally biased region" description="Polar residues" evidence="1">
    <location>
        <begin position="33"/>
        <end position="45"/>
    </location>
</feature>
<dbReference type="EMBL" id="CP071090">
    <property type="protein sequence ID" value="QSQ27278.1"/>
    <property type="molecule type" value="Genomic_DNA"/>
</dbReference>
<dbReference type="Gene3D" id="2.80.10.50">
    <property type="match status" value="2"/>
</dbReference>
<gene>
    <name evidence="3" type="ORF">JY651_21220</name>
</gene>
<feature type="region of interest" description="Disordered" evidence="1">
    <location>
        <begin position="25"/>
        <end position="45"/>
    </location>
</feature>
<proteinExistence type="predicted"/>
<keyword evidence="2" id="KW-0732">Signal</keyword>
<dbReference type="InterPro" id="IPR052918">
    <property type="entry name" value="Motility_Chemotaxis_Reg"/>
</dbReference>
<dbReference type="RefSeq" id="WP_206728804.1">
    <property type="nucleotide sequence ID" value="NZ_CP071090.1"/>
</dbReference>
<dbReference type="SUPFAM" id="SSF101898">
    <property type="entry name" value="NHL repeat"/>
    <property type="match status" value="2"/>
</dbReference>
<dbReference type="Proteomes" id="UP000662747">
    <property type="component" value="Chromosome"/>
</dbReference>
<reference evidence="3 4" key="1">
    <citation type="submission" date="2021-02" db="EMBL/GenBank/DDBJ databases">
        <title>De Novo genome assembly of isolated myxobacteria.</title>
        <authorList>
            <person name="Stevens D.C."/>
        </authorList>
    </citation>
    <scope>NUCLEOTIDE SEQUENCE [LARGE SCALE GENOMIC DNA]</scope>
    <source>
        <strain evidence="4">SCPEA02</strain>
    </source>
</reference>
<sequence length="454" mass="46248">MHKTSRFMGSAVLLAAAVTGCAGSAPEADASQEAPSQQASELSGSRVWSTPFSGIDGINGLAVQPDGHAAILGTSTSDIVVARFDPHGQLLWSKRFGDFNYQQATSIAVDSSGNLVISGDYWGELDFGGGALPCPGSPGNPRAFVAKLDANGGHLWSRCFGDGGQQQMGGLAVGPGGDVFISGYFGGTIDFGDGPVQAEGASDQFVARLDSRGRAEWHTAYDAGTSGLGALAVDGRGNVFVSGGFVDAIRAGTRTLVSDAGFNAYVLKLDRRGAPQWAKSFGAAQNQTAWRLAADATGNVVGAGAFLGTVDFGGGPLTASGMDVFAVSLDGDGNHRWSHGFGGPGADWGFDVGLDPAGNVLITGAFQGTVDFGAGPLVSAGGDDIFVAKLSRSGQTLWSRGFGDFNNQAAFRVAAAGKRDAVLWGRLSGTVDFGAGPVTDYSSTGSVVARITPE</sequence>
<dbReference type="PANTHER" id="PTHR35580">
    <property type="entry name" value="CELL SURFACE GLYCOPROTEIN (S-LAYER PROTEIN)-LIKE PROTEIN"/>
    <property type="match status" value="1"/>
</dbReference>
<dbReference type="PROSITE" id="PS51257">
    <property type="entry name" value="PROKAR_LIPOPROTEIN"/>
    <property type="match status" value="1"/>
</dbReference>
<feature type="chain" id="PRO_5047388177" description="Lipoprotein" evidence="2">
    <location>
        <begin position="25"/>
        <end position="454"/>
    </location>
</feature>
<evidence type="ECO:0000256" key="2">
    <source>
        <dbReference type="SAM" id="SignalP"/>
    </source>
</evidence>
<protein>
    <recommendedName>
        <fullName evidence="5">Lipoprotein</fullName>
    </recommendedName>
</protein>
<dbReference type="PANTHER" id="PTHR35580:SF1">
    <property type="entry name" value="PHYTASE-LIKE DOMAIN-CONTAINING PROTEIN"/>
    <property type="match status" value="1"/>
</dbReference>
<feature type="signal peptide" evidence="2">
    <location>
        <begin position="1"/>
        <end position="24"/>
    </location>
</feature>
<organism evidence="3 4">
    <name type="scientific">Pyxidicoccus parkwayensis</name>
    <dbReference type="NCBI Taxonomy" id="2813578"/>
    <lineage>
        <taxon>Bacteria</taxon>
        <taxon>Pseudomonadati</taxon>
        <taxon>Myxococcota</taxon>
        <taxon>Myxococcia</taxon>
        <taxon>Myxococcales</taxon>
        <taxon>Cystobacterineae</taxon>
        <taxon>Myxococcaceae</taxon>
        <taxon>Pyxidicoccus</taxon>
    </lineage>
</organism>
<evidence type="ECO:0000313" key="4">
    <source>
        <dbReference type="Proteomes" id="UP000662747"/>
    </source>
</evidence>
<accession>A0ABX7P9U0</accession>
<evidence type="ECO:0000313" key="3">
    <source>
        <dbReference type="EMBL" id="QSQ27278.1"/>
    </source>
</evidence>